<keyword evidence="2" id="KW-1185">Reference proteome</keyword>
<dbReference type="AlphaFoldDB" id="A0A9D4UPP2"/>
<sequence>MGNYNFSIAQPRPISLLKIRPSHLVLLLRLERSSCPHRLRSPSLSWSRIPIGFAWFSSRMQLCGRFEAALDVRSCLASRLSLNPLLPYKHRLLLETQRLLTEHVLESGEIGT</sequence>
<name>A0A9D4UPP2_ADICA</name>
<comment type="caution">
    <text evidence="1">The sequence shown here is derived from an EMBL/GenBank/DDBJ whole genome shotgun (WGS) entry which is preliminary data.</text>
</comment>
<protein>
    <submittedName>
        <fullName evidence="1">Uncharacterized protein</fullName>
    </submittedName>
</protein>
<organism evidence="1 2">
    <name type="scientific">Adiantum capillus-veneris</name>
    <name type="common">Maidenhair fern</name>
    <dbReference type="NCBI Taxonomy" id="13818"/>
    <lineage>
        <taxon>Eukaryota</taxon>
        <taxon>Viridiplantae</taxon>
        <taxon>Streptophyta</taxon>
        <taxon>Embryophyta</taxon>
        <taxon>Tracheophyta</taxon>
        <taxon>Polypodiopsida</taxon>
        <taxon>Polypodiidae</taxon>
        <taxon>Polypodiales</taxon>
        <taxon>Pteridineae</taxon>
        <taxon>Pteridaceae</taxon>
        <taxon>Vittarioideae</taxon>
        <taxon>Adiantum</taxon>
    </lineage>
</organism>
<evidence type="ECO:0000313" key="2">
    <source>
        <dbReference type="Proteomes" id="UP000886520"/>
    </source>
</evidence>
<accession>A0A9D4UPP2</accession>
<dbReference type="Proteomes" id="UP000886520">
    <property type="component" value="Chromosome 13"/>
</dbReference>
<evidence type="ECO:0000313" key="1">
    <source>
        <dbReference type="EMBL" id="KAI5071292.1"/>
    </source>
</evidence>
<dbReference type="EMBL" id="JABFUD020000013">
    <property type="protein sequence ID" value="KAI5071292.1"/>
    <property type="molecule type" value="Genomic_DNA"/>
</dbReference>
<proteinExistence type="predicted"/>
<gene>
    <name evidence="1" type="ORF">GOP47_0013543</name>
</gene>
<reference evidence="1" key="1">
    <citation type="submission" date="2021-01" db="EMBL/GenBank/DDBJ databases">
        <title>Adiantum capillus-veneris genome.</title>
        <authorList>
            <person name="Fang Y."/>
            <person name="Liao Q."/>
        </authorList>
    </citation>
    <scope>NUCLEOTIDE SEQUENCE</scope>
    <source>
        <strain evidence="1">H3</strain>
        <tissue evidence="1">Leaf</tissue>
    </source>
</reference>